<keyword evidence="2" id="KW-1185">Reference proteome</keyword>
<organism evidence="1 2">
    <name type="scientific">Canavalia gladiata</name>
    <name type="common">Sword bean</name>
    <name type="synonym">Dolichos gladiatus</name>
    <dbReference type="NCBI Taxonomy" id="3824"/>
    <lineage>
        <taxon>Eukaryota</taxon>
        <taxon>Viridiplantae</taxon>
        <taxon>Streptophyta</taxon>
        <taxon>Embryophyta</taxon>
        <taxon>Tracheophyta</taxon>
        <taxon>Spermatophyta</taxon>
        <taxon>Magnoliopsida</taxon>
        <taxon>eudicotyledons</taxon>
        <taxon>Gunneridae</taxon>
        <taxon>Pentapetalae</taxon>
        <taxon>rosids</taxon>
        <taxon>fabids</taxon>
        <taxon>Fabales</taxon>
        <taxon>Fabaceae</taxon>
        <taxon>Papilionoideae</taxon>
        <taxon>50 kb inversion clade</taxon>
        <taxon>NPAAA clade</taxon>
        <taxon>indigoferoid/millettioid clade</taxon>
        <taxon>Phaseoleae</taxon>
        <taxon>Canavalia</taxon>
    </lineage>
</organism>
<dbReference type="Proteomes" id="UP001367508">
    <property type="component" value="Unassembled WGS sequence"/>
</dbReference>
<name>A0AAN9KUL5_CANGL</name>
<reference evidence="1 2" key="1">
    <citation type="submission" date="2024-01" db="EMBL/GenBank/DDBJ databases">
        <title>The genomes of 5 underutilized Papilionoideae crops provide insights into root nodulation and disease resistanc.</title>
        <authorList>
            <person name="Jiang F."/>
        </authorList>
    </citation>
    <scope>NUCLEOTIDE SEQUENCE [LARGE SCALE GENOMIC DNA]</scope>
    <source>
        <strain evidence="1">LVBAO_FW01</strain>
        <tissue evidence="1">Leaves</tissue>
    </source>
</reference>
<evidence type="ECO:0000313" key="1">
    <source>
        <dbReference type="EMBL" id="KAK7324240.1"/>
    </source>
</evidence>
<dbReference type="EMBL" id="JAYMYQ010000006">
    <property type="protein sequence ID" value="KAK7324240.1"/>
    <property type="molecule type" value="Genomic_DNA"/>
</dbReference>
<proteinExistence type="predicted"/>
<sequence length="120" mass="13875">MTRLPRCNCMIGIVKPPSWVLFSTLLCQWKSIVANKYYTLKQEDISIHLFHSIFAEYGKSVNGIQTPSHTCRTHECTTVSLYKSSRTFQHFLRPHLIDLSSALHCDFHHAGCEFRFATEI</sequence>
<accession>A0AAN9KUL5</accession>
<evidence type="ECO:0000313" key="2">
    <source>
        <dbReference type="Proteomes" id="UP001367508"/>
    </source>
</evidence>
<protein>
    <submittedName>
        <fullName evidence="1">Uncharacterized protein</fullName>
    </submittedName>
</protein>
<comment type="caution">
    <text evidence="1">The sequence shown here is derived from an EMBL/GenBank/DDBJ whole genome shotgun (WGS) entry which is preliminary data.</text>
</comment>
<gene>
    <name evidence="1" type="ORF">VNO77_27769</name>
</gene>
<dbReference type="AlphaFoldDB" id="A0AAN9KUL5"/>